<evidence type="ECO:0000313" key="3">
    <source>
        <dbReference type="Proteomes" id="UP000585474"/>
    </source>
</evidence>
<evidence type="ECO:0000313" key="2">
    <source>
        <dbReference type="EMBL" id="GFY87854.1"/>
    </source>
</evidence>
<proteinExistence type="predicted"/>
<gene>
    <name evidence="2" type="ORF">Acr_05g0014930</name>
</gene>
<keyword evidence="3" id="KW-1185">Reference proteome</keyword>
<dbReference type="Proteomes" id="UP000585474">
    <property type="component" value="Unassembled WGS sequence"/>
</dbReference>
<dbReference type="EMBL" id="BJWL01000005">
    <property type="protein sequence ID" value="GFY87854.1"/>
    <property type="molecule type" value="Genomic_DNA"/>
</dbReference>
<organism evidence="2 3">
    <name type="scientific">Actinidia rufa</name>
    <dbReference type="NCBI Taxonomy" id="165716"/>
    <lineage>
        <taxon>Eukaryota</taxon>
        <taxon>Viridiplantae</taxon>
        <taxon>Streptophyta</taxon>
        <taxon>Embryophyta</taxon>
        <taxon>Tracheophyta</taxon>
        <taxon>Spermatophyta</taxon>
        <taxon>Magnoliopsida</taxon>
        <taxon>eudicotyledons</taxon>
        <taxon>Gunneridae</taxon>
        <taxon>Pentapetalae</taxon>
        <taxon>asterids</taxon>
        <taxon>Ericales</taxon>
        <taxon>Actinidiaceae</taxon>
        <taxon>Actinidia</taxon>
    </lineage>
</organism>
<name>A0A7J0EMZ3_9ERIC</name>
<dbReference type="AlphaFoldDB" id="A0A7J0EMZ3"/>
<protein>
    <submittedName>
        <fullName evidence="2">Spermidine synthase</fullName>
    </submittedName>
</protein>
<feature type="region of interest" description="Disordered" evidence="1">
    <location>
        <begin position="266"/>
        <end position="348"/>
    </location>
</feature>
<accession>A0A7J0EMZ3</accession>
<reference evidence="2 3" key="1">
    <citation type="submission" date="2019-07" db="EMBL/GenBank/DDBJ databases">
        <title>De Novo Assembly of kiwifruit Actinidia rufa.</title>
        <authorList>
            <person name="Sugita-Konishi S."/>
            <person name="Sato K."/>
            <person name="Mori E."/>
            <person name="Abe Y."/>
            <person name="Kisaki G."/>
            <person name="Hamano K."/>
            <person name="Suezawa K."/>
            <person name="Otani M."/>
            <person name="Fukuda T."/>
            <person name="Manabe T."/>
            <person name="Gomi K."/>
            <person name="Tabuchi M."/>
            <person name="Akimitsu K."/>
            <person name="Kataoka I."/>
        </authorList>
    </citation>
    <scope>NUCLEOTIDE SEQUENCE [LARGE SCALE GENOMIC DNA]</scope>
    <source>
        <strain evidence="3">cv. Fuchu</strain>
    </source>
</reference>
<evidence type="ECO:0000256" key="1">
    <source>
        <dbReference type="SAM" id="MobiDB-lite"/>
    </source>
</evidence>
<feature type="compositionally biased region" description="Basic and acidic residues" evidence="1">
    <location>
        <begin position="282"/>
        <end position="303"/>
    </location>
</feature>
<sequence length="472" mass="52604">MIGRSRFPSSPRENLFEASPPGNDSSDQKGDLGIATHSPIDDLLSTMTQGDLNHLRKTYSFPTGVQARTILSTHPGEVAFYEDAFPARLRFPDHPTIRRILSFYNICLAQISPNAWKFVVCVLVIWRFYRCHMYLNEFKCKRCNKLPLLTDTEEARTRRVLKRIGLGRYFNIPDVLDSRTFHRFFVPGRGEMSSSGGDKDTSRDGAVAVLGDEGESLRLRDESPQNESPRDESVEYLGIIKKEWRILPPFPDLTMLLAKWVDDKKSKEGSKVATSSNTGVVIREKQPRDEVQDLVADDSKGKELAPPPETKKAKSSKAASKGVMPPVAPSKGESSKKPPPKGPGEVLGEDASVYANHSMAEKFFYGVILPADKEKVDKLSLDQVVTKYFHVLGQGIVLGPSLAIQCRDLGNDASLQLAKVESSNLEMVRAQNRALELEGLQAQSFEEAKRTSLELQKRNEDVTRLEAEVAEL</sequence>
<comment type="caution">
    <text evidence="2">The sequence shown here is derived from an EMBL/GenBank/DDBJ whole genome shotgun (WGS) entry which is preliminary data.</text>
</comment>
<feature type="region of interest" description="Disordered" evidence="1">
    <location>
        <begin position="1"/>
        <end position="32"/>
    </location>
</feature>